<sequence>MQWRRISVFSDWIAGGAFALALSNGGTIGRVIGEVSAWTVAEDTNSLTGGERTQQVALVAFSVAYFIAAFIVAWWQTTTNGYQLLARARTLS</sequence>
<dbReference type="HOGENOM" id="CLU_2409133_0_0_11"/>
<protein>
    <submittedName>
        <fullName evidence="2">Uncharacterized protein</fullName>
    </submittedName>
</protein>
<accession>D0L3L3</accession>
<reference evidence="3" key="1">
    <citation type="submission" date="2009-10" db="EMBL/GenBank/DDBJ databases">
        <title>The complete chromosome of Gordonia bronchialis DSM 43247.</title>
        <authorList>
            <consortium name="US DOE Joint Genome Institute (JGI-PGF)"/>
            <person name="Lucas S."/>
            <person name="Copeland A."/>
            <person name="Lapidus A."/>
            <person name="Glavina del Rio T."/>
            <person name="Dalin E."/>
            <person name="Tice H."/>
            <person name="Bruce D."/>
            <person name="Goodwin L."/>
            <person name="Pitluck S."/>
            <person name="Kyrpides N."/>
            <person name="Mavromatis K."/>
            <person name="Ivanova N."/>
            <person name="Ovchinnikova G."/>
            <person name="Saunders E."/>
            <person name="Brettin T."/>
            <person name="Detter J.C."/>
            <person name="Han C."/>
            <person name="Larimer F."/>
            <person name="Land M."/>
            <person name="Hauser L."/>
            <person name="Markowitz V."/>
            <person name="Cheng J.-F."/>
            <person name="Hugenholtz P."/>
            <person name="Woyke T."/>
            <person name="Wu D."/>
            <person name="Jando M."/>
            <person name="Schneider S."/>
            <person name="Goeker M."/>
            <person name="Klenk H.-P."/>
            <person name="Eisen J.A."/>
        </authorList>
    </citation>
    <scope>NUCLEOTIDE SEQUENCE [LARGE SCALE GENOMIC DNA]</scope>
    <source>
        <strain evidence="3">ATCC 25592 / DSM 43247 / BCRC 13721 / JCM 3198 / KCTC 3076 / NBRC 16047 / NCTC 10667</strain>
    </source>
</reference>
<dbReference type="STRING" id="526226.Gbro_0900"/>
<reference evidence="2 3" key="2">
    <citation type="journal article" date="2010" name="Stand. Genomic Sci.">
        <title>Complete genome sequence of Gordonia bronchialis type strain (3410).</title>
        <authorList>
            <person name="Ivanova N."/>
            <person name="Sikorski J."/>
            <person name="Jando M."/>
            <person name="Lapidus A."/>
            <person name="Nolan M."/>
            <person name="Lucas S."/>
            <person name="Del Rio T.G."/>
            <person name="Tice H."/>
            <person name="Copeland A."/>
            <person name="Cheng J.F."/>
            <person name="Chen F."/>
            <person name="Bruce D."/>
            <person name="Goodwin L."/>
            <person name="Pitluck S."/>
            <person name="Mavromatis K."/>
            <person name="Ovchinnikova G."/>
            <person name="Pati A."/>
            <person name="Chen A."/>
            <person name="Palaniappan K."/>
            <person name="Land M."/>
            <person name="Hauser L."/>
            <person name="Chang Y.J."/>
            <person name="Jeffries C.D."/>
            <person name="Chain P."/>
            <person name="Saunders E."/>
            <person name="Han C."/>
            <person name="Detter J.C."/>
            <person name="Brettin T."/>
            <person name="Rohde M."/>
            <person name="Goker M."/>
            <person name="Bristow J."/>
            <person name="Eisen J.A."/>
            <person name="Markowitz V."/>
            <person name="Hugenholtz P."/>
            <person name="Klenk H.P."/>
            <person name="Kyrpides N.C."/>
        </authorList>
    </citation>
    <scope>NUCLEOTIDE SEQUENCE [LARGE SCALE GENOMIC DNA]</scope>
    <source>
        <strain evidence="3">ATCC 25592 / DSM 43247 / BCRC 13721 / JCM 3198 / KCTC 3076 / NBRC 16047 / NCTC 10667</strain>
    </source>
</reference>
<keyword evidence="1" id="KW-1133">Transmembrane helix</keyword>
<name>D0L3L3_GORB4</name>
<dbReference type="KEGG" id="gbr:Gbro_0900"/>
<organism evidence="2 3">
    <name type="scientific">Gordonia bronchialis (strain ATCC 25592 / DSM 43247 / BCRC 13721 / JCM 3198 / KCTC 3076 / NBRC 16047 / NCTC 10667)</name>
    <name type="common">Rhodococcus bronchialis</name>
    <dbReference type="NCBI Taxonomy" id="526226"/>
    <lineage>
        <taxon>Bacteria</taxon>
        <taxon>Bacillati</taxon>
        <taxon>Actinomycetota</taxon>
        <taxon>Actinomycetes</taxon>
        <taxon>Mycobacteriales</taxon>
        <taxon>Gordoniaceae</taxon>
        <taxon>Gordonia</taxon>
    </lineage>
</organism>
<dbReference type="EMBL" id="CP001802">
    <property type="protein sequence ID" value="ACY20212.1"/>
    <property type="molecule type" value="Genomic_DNA"/>
</dbReference>
<keyword evidence="3" id="KW-1185">Reference proteome</keyword>
<feature type="transmembrane region" description="Helical" evidence="1">
    <location>
        <begin position="56"/>
        <end position="75"/>
    </location>
</feature>
<gene>
    <name evidence="2" type="ordered locus">Gbro_0900</name>
</gene>
<keyword evidence="1" id="KW-0472">Membrane</keyword>
<evidence type="ECO:0000256" key="1">
    <source>
        <dbReference type="SAM" id="Phobius"/>
    </source>
</evidence>
<evidence type="ECO:0000313" key="2">
    <source>
        <dbReference type="EMBL" id="ACY20212.1"/>
    </source>
</evidence>
<evidence type="ECO:0000313" key="3">
    <source>
        <dbReference type="Proteomes" id="UP000001219"/>
    </source>
</evidence>
<dbReference type="AlphaFoldDB" id="D0L3L3"/>
<dbReference type="Proteomes" id="UP000001219">
    <property type="component" value="Chromosome"/>
</dbReference>
<proteinExistence type="predicted"/>
<keyword evidence="1" id="KW-0812">Transmembrane</keyword>